<dbReference type="PANTHER" id="PTHR48148">
    <property type="entry name" value="KERATINOCYTE PROLINE-RICH PROTEIN"/>
    <property type="match status" value="1"/>
</dbReference>
<dbReference type="AlphaFoldDB" id="A0A3S4U0W9"/>
<dbReference type="EMBL" id="LR134363">
    <property type="protein sequence ID" value="VEG73750.1"/>
    <property type="molecule type" value="Genomic_DNA"/>
</dbReference>
<feature type="compositionally biased region" description="Pro residues" evidence="6">
    <location>
        <begin position="612"/>
        <end position="708"/>
    </location>
</feature>
<sequence length="815" mass="82746">MPTSTIVAARRSSRALPAMALAVILATLSIVAGSPLPAQAAPNSQIVVDRLSLEKVDANGISQPGVLNITEIAKLSFTWDASSADLSSGDSFTVGLPSEFNILVTTQTFPVQVEYPQGSGTMVEVGSCTTTSTAFTCTFSSKVDELKAEGFDGFKGSGFILLRAMSGTVTNTSSFNANGTARSVTLPAGSPIGVPGFREVGMTKNATLITATSTSMIWEVSFGSSYISRQLDVDGEPLALDGTTRQTITLTDTLGEGQAFSTDLSRWTFMMRNSAAEPNSRGVTLTNANGRDLTLAYGDFDLGVELNGREATITITGPFAASTNYRVIYPVTFTTEAGTPIPGASYSNTAGVDGTTTSASGVRNYVDAAGVTVEKAPGFGGFEVTKLVAGNAVASLRPGTTFDVTVNYVLPKAASEYPDWSAPGTLGADGVTGSTTFPVTVGKRNPYMGTFPQGTKVTLTEDVASADPAASGYSWGAPAFVVGGSGARTESASFVIADQASTAVSLTNTATIVMQGTFSVSKTVTGVEAGDKDFVFSYTCGSQTGSITAKGDGTAVEVGETFPVGTSCTITEDADAAAIEGYTLTPPQPQTITIDTADQAVAASFTNAYAPVPTPEPSPSPTPSPTPEPTEEPSPTPEPTEEPSPSPSPTEEPSPSPSPTEEPSPSPSPTEEPSPSPSPTEEPSPSPEPTEEPSPSPEPTEEPSPSPEPTEEPSLSPVPTGEPSASVEPTEAPSPSPEPSEPTPTPEATSTSGGAARTPASAVPAGPGAPTASSSPMPGASLARTGAQAAGIGAAALIAALAGALLLARARRSQA</sequence>
<keyword evidence="2" id="KW-0134">Cell wall</keyword>
<evidence type="ECO:0000256" key="3">
    <source>
        <dbReference type="ARBA" id="ARBA00022525"/>
    </source>
</evidence>
<evidence type="ECO:0000256" key="7">
    <source>
        <dbReference type="SAM" id="Phobius"/>
    </source>
</evidence>
<keyword evidence="7" id="KW-1133">Transmembrane helix</keyword>
<evidence type="ECO:0000256" key="5">
    <source>
        <dbReference type="ARBA" id="ARBA00023088"/>
    </source>
</evidence>
<keyword evidence="5" id="KW-0572">Peptidoglycan-anchor</keyword>
<dbReference type="InterPro" id="IPR011252">
    <property type="entry name" value="Fibrogen-bd_dom1"/>
</dbReference>
<dbReference type="Pfam" id="PF17961">
    <property type="entry name" value="Big_8"/>
    <property type="match status" value="1"/>
</dbReference>
<keyword evidence="3" id="KW-0964">Secreted</keyword>
<name>A0A3S4U0W9_9ACTO</name>
<evidence type="ECO:0000256" key="6">
    <source>
        <dbReference type="SAM" id="MobiDB-lite"/>
    </source>
</evidence>
<organism evidence="12 13">
    <name type="scientific">Actinomyces slackii</name>
    <dbReference type="NCBI Taxonomy" id="52774"/>
    <lineage>
        <taxon>Bacteria</taxon>
        <taxon>Bacillati</taxon>
        <taxon>Actinomycetota</taxon>
        <taxon>Actinomycetes</taxon>
        <taxon>Actinomycetales</taxon>
        <taxon>Actinomycetaceae</taxon>
        <taxon>Actinomyces</taxon>
    </lineage>
</organism>
<feature type="compositionally biased region" description="Low complexity" evidence="6">
    <location>
        <begin position="759"/>
        <end position="788"/>
    </location>
</feature>
<dbReference type="STRING" id="1278298.GCA_000428685_02060"/>
<evidence type="ECO:0000259" key="10">
    <source>
        <dbReference type="Pfam" id="PF19407"/>
    </source>
</evidence>
<feature type="compositionally biased region" description="Low complexity" evidence="6">
    <location>
        <begin position="722"/>
        <end position="731"/>
    </location>
</feature>
<feature type="domain" description="DUF5979" evidence="10">
    <location>
        <begin position="382"/>
        <end position="511"/>
    </location>
</feature>
<keyword evidence="4 8" id="KW-0732">Signal</keyword>
<evidence type="ECO:0000313" key="13">
    <source>
        <dbReference type="Proteomes" id="UP000276899"/>
    </source>
</evidence>
<keyword evidence="7" id="KW-0812">Transmembrane</keyword>
<protein>
    <submittedName>
        <fullName evidence="12">Phosphoinositide polyphosphatase (Sac family)</fullName>
    </submittedName>
</protein>
<dbReference type="InterPro" id="IPR046022">
    <property type="entry name" value="DUF5979"/>
</dbReference>
<reference evidence="12 13" key="1">
    <citation type="submission" date="2018-12" db="EMBL/GenBank/DDBJ databases">
        <authorList>
            <consortium name="Pathogen Informatics"/>
        </authorList>
    </citation>
    <scope>NUCLEOTIDE SEQUENCE [LARGE SCALE GENOMIC DNA]</scope>
    <source>
        <strain evidence="12 13">NCTC11923</strain>
    </source>
</reference>
<feature type="signal peptide" evidence="8">
    <location>
        <begin position="1"/>
        <end position="40"/>
    </location>
</feature>
<feature type="domain" description="DUF7926" evidence="11">
    <location>
        <begin position="200"/>
        <end position="378"/>
    </location>
</feature>
<feature type="transmembrane region" description="Helical" evidence="7">
    <location>
        <begin position="789"/>
        <end position="808"/>
    </location>
</feature>
<dbReference type="InterPro" id="IPR041171">
    <property type="entry name" value="SDR_Ig"/>
</dbReference>
<feature type="region of interest" description="Disordered" evidence="6">
    <location>
        <begin position="609"/>
        <end position="788"/>
    </location>
</feature>
<keyword evidence="7" id="KW-0472">Membrane</keyword>
<evidence type="ECO:0000256" key="2">
    <source>
        <dbReference type="ARBA" id="ARBA00022512"/>
    </source>
</evidence>
<feature type="domain" description="DUF5979" evidence="10">
    <location>
        <begin position="518"/>
        <end position="610"/>
    </location>
</feature>
<dbReference type="Gene3D" id="2.60.40.1280">
    <property type="match status" value="1"/>
</dbReference>
<evidence type="ECO:0000259" key="11">
    <source>
        <dbReference type="Pfam" id="PF25548"/>
    </source>
</evidence>
<evidence type="ECO:0000256" key="8">
    <source>
        <dbReference type="SAM" id="SignalP"/>
    </source>
</evidence>
<evidence type="ECO:0000313" key="12">
    <source>
        <dbReference type="EMBL" id="VEG73750.1"/>
    </source>
</evidence>
<feature type="chain" id="PRO_5018560016" evidence="8">
    <location>
        <begin position="41"/>
        <end position="815"/>
    </location>
</feature>
<dbReference type="PANTHER" id="PTHR48148:SF3">
    <property type="entry name" value="KERATINOCYTE PROLINE-RICH PROTEIN"/>
    <property type="match status" value="1"/>
</dbReference>
<gene>
    <name evidence="12" type="ORF">NCTC11923_00359</name>
</gene>
<dbReference type="SUPFAM" id="SSF49401">
    <property type="entry name" value="Bacterial adhesins"/>
    <property type="match status" value="1"/>
</dbReference>
<dbReference type="KEGG" id="asla:NCTC11923_00359"/>
<comment type="subcellular location">
    <subcellularLocation>
        <location evidence="1">Secreted</location>
        <location evidence="1">Cell wall</location>
        <topology evidence="1">Peptidoglycan-anchor</topology>
    </subcellularLocation>
</comment>
<accession>A0A3S4U0W9</accession>
<dbReference type="InterPro" id="IPR057686">
    <property type="entry name" value="DUF7926"/>
</dbReference>
<feature type="compositionally biased region" description="Pro residues" evidence="6">
    <location>
        <begin position="732"/>
        <end position="745"/>
    </location>
</feature>
<dbReference type="Pfam" id="PF19407">
    <property type="entry name" value="DUF5979"/>
    <property type="match status" value="2"/>
</dbReference>
<dbReference type="InterPro" id="IPR008966">
    <property type="entry name" value="Adhesion_dom_sf"/>
</dbReference>
<keyword evidence="13" id="KW-1185">Reference proteome</keyword>
<evidence type="ECO:0000256" key="4">
    <source>
        <dbReference type="ARBA" id="ARBA00022729"/>
    </source>
</evidence>
<feature type="domain" description="SDR-like Ig" evidence="9">
    <location>
        <begin position="72"/>
        <end position="146"/>
    </location>
</feature>
<dbReference type="Proteomes" id="UP000276899">
    <property type="component" value="Chromosome"/>
</dbReference>
<proteinExistence type="predicted"/>
<evidence type="ECO:0000256" key="1">
    <source>
        <dbReference type="ARBA" id="ARBA00004168"/>
    </source>
</evidence>
<dbReference type="GO" id="GO:0007155">
    <property type="term" value="P:cell adhesion"/>
    <property type="evidence" value="ECO:0007669"/>
    <property type="project" value="InterPro"/>
</dbReference>
<dbReference type="Pfam" id="PF25548">
    <property type="entry name" value="DUF7926"/>
    <property type="match status" value="1"/>
</dbReference>
<dbReference type="RefSeq" id="WP_126412059.1">
    <property type="nucleotide sequence ID" value="NZ_LR134363.1"/>
</dbReference>
<evidence type="ECO:0000259" key="9">
    <source>
        <dbReference type="Pfam" id="PF17961"/>
    </source>
</evidence>